<dbReference type="PANTHER" id="PTHR33375:SF7">
    <property type="entry name" value="CHROMOSOME 2-PARTITIONING PROTEIN PARB-RELATED"/>
    <property type="match status" value="1"/>
</dbReference>
<dbReference type="GO" id="GO:0003677">
    <property type="term" value="F:DNA binding"/>
    <property type="evidence" value="ECO:0007669"/>
    <property type="project" value="UniProtKB-KW"/>
</dbReference>
<gene>
    <name evidence="4" type="ORF">HNR42_003155</name>
</gene>
<dbReference type="Proteomes" id="UP000569951">
    <property type="component" value="Unassembled WGS sequence"/>
</dbReference>
<feature type="domain" description="ParB-like N-terminal" evidence="3">
    <location>
        <begin position="25"/>
        <end position="115"/>
    </location>
</feature>
<dbReference type="SUPFAM" id="SSF109709">
    <property type="entry name" value="KorB DNA-binding domain-like"/>
    <property type="match status" value="1"/>
</dbReference>
<dbReference type="Gene3D" id="1.10.10.2830">
    <property type="match status" value="1"/>
</dbReference>
<name>A0A841I1X5_9DEIO</name>
<evidence type="ECO:0000256" key="1">
    <source>
        <dbReference type="ARBA" id="ARBA00006295"/>
    </source>
</evidence>
<dbReference type="EMBL" id="JACHHG010000014">
    <property type="protein sequence ID" value="MBB6099697.1"/>
    <property type="molecule type" value="Genomic_DNA"/>
</dbReference>
<dbReference type="GO" id="GO:0007059">
    <property type="term" value="P:chromosome segregation"/>
    <property type="evidence" value="ECO:0007669"/>
    <property type="project" value="TreeGrafter"/>
</dbReference>
<organism evidence="4 5">
    <name type="scientific">Deinobacterium chartae</name>
    <dbReference type="NCBI Taxonomy" id="521158"/>
    <lineage>
        <taxon>Bacteria</taxon>
        <taxon>Thermotogati</taxon>
        <taxon>Deinococcota</taxon>
        <taxon>Deinococci</taxon>
        <taxon>Deinococcales</taxon>
        <taxon>Deinococcaceae</taxon>
        <taxon>Deinobacterium</taxon>
    </lineage>
</organism>
<dbReference type="RefSeq" id="WP_183988445.1">
    <property type="nucleotide sequence ID" value="NZ_JACHHG010000014.1"/>
</dbReference>
<evidence type="ECO:0000313" key="5">
    <source>
        <dbReference type="Proteomes" id="UP000569951"/>
    </source>
</evidence>
<dbReference type="InterPro" id="IPR003115">
    <property type="entry name" value="ParB_N"/>
</dbReference>
<dbReference type="InterPro" id="IPR036086">
    <property type="entry name" value="ParB/Sulfiredoxin_sf"/>
</dbReference>
<dbReference type="NCBIfam" id="TIGR00180">
    <property type="entry name" value="parB_part"/>
    <property type="match status" value="1"/>
</dbReference>
<dbReference type="PANTHER" id="PTHR33375">
    <property type="entry name" value="CHROMOSOME-PARTITIONING PROTEIN PARB-RELATED"/>
    <property type="match status" value="1"/>
</dbReference>
<evidence type="ECO:0000259" key="3">
    <source>
        <dbReference type="SMART" id="SM00470"/>
    </source>
</evidence>
<proteinExistence type="inferred from homology"/>
<comment type="similarity">
    <text evidence="1">Belongs to the ParB family.</text>
</comment>
<dbReference type="FunFam" id="3.90.1530.30:FF:000001">
    <property type="entry name" value="Chromosome partitioning protein ParB"/>
    <property type="match status" value="1"/>
</dbReference>
<reference evidence="4 5" key="1">
    <citation type="submission" date="2020-08" db="EMBL/GenBank/DDBJ databases">
        <title>Genomic Encyclopedia of Type Strains, Phase IV (KMG-IV): sequencing the most valuable type-strain genomes for metagenomic binning, comparative biology and taxonomic classification.</title>
        <authorList>
            <person name="Goeker M."/>
        </authorList>
    </citation>
    <scope>NUCLEOTIDE SEQUENCE [LARGE SCALE GENOMIC DNA]</scope>
    <source>
        <strain evidence="4 5">DSM 21458</strain>
    </source>
</reference>
<evidence type="ECO:0000313" key="4">
    <source>
        <dbReference type="EMBL" id="MBB6099697.1"/>
    </source>
</evidence>
<dbReference type="InterPro" id="IPR004437">
    <property type="entry name" value="ParB/RepB/Spo0J"/>
</dbReference>
<dbReference type="InterPro" id="IPR050336">
    <property type="entry name" value="Chromosome_partition/occlusion"/>
</dbReference>
<dbReference type="Pfam" id="PF02195">
    <property type="entry name" value="ParB_N"/>
    <property type="match status" value="1"/>
</dbReference>
<keyword evidence="2" id="KW-0238">DNA-binding</keyword>
<dbReference type="SUPFAM" id="SSF110849">
    <property type="entry name" value="ParB/Sulfiredoxin"/>
    <property type="match status" value="1"/>
</dbReference>
<accession>A0A841I1X5</accession>
<protein>
    <submittedName>
        <fullName evidence="4">ParB family chromosome partitioning protein</fullName>
    </submittedName>
</protein>
<sequence>MSRPRPGITAAARSAADLVAGGSNREVALSDIHVREHFNPRQDFSAQALQSLADSIREHGVLQPLLVRPVQGRLELVAGERRLRAARLAGLSRVPVIVRDLDDRAALIAAFRENLDRADLNPLEEVRAVCLALGSWLGVPQENVPALIGEVRNQGAHPRGAEVREAFEQLGLGSVESWWANKRPLLTLPDDLAQLVRERRLEPSKAVLLARVRDPQVRAQLTRRALEDAVSKAELRALIARQRSEAASPPAVSLEETRRLLSAARLKRLPTERQLRVQELLRELRELLG</sequence>
<dbReference type="GO" id="GO:0005694">
    <property type="term" value="C:chromosome"/>
    <property type="evidence" value="ECO:0007669"/>
    <property type="project" value="TreeGrafter"/>
</dbReference>
<evidence type="ECO:0000256" key="2">
    <source>
        <dbReference type="ARBA" id="ARBA00023125"/>
    </source>
</evidence>
<dbReference type="AlphaFoldDB" id="A0A841I1X5"/>
<dbReference type="Gene3D" id="3.90.1530.30">
    <property type="match status" value="1"/>
</dbReference>
<keyword evidence="5" id="KW-1185">Reference proteome</keyword>
<comment type="caution">
    <text evidence="4">The sequence shown here is derived from an EMBL/GenBank/DDBJ whole genome shotgun (WGS) entry which is preliminary data.</text>
</comment>
<dbReference type="SMART" id="SM00470">
    <property type="entry name" value="ParB"/>
    <property type="match status" value="1"/>
</dbReference>